<dbReference type="InterPro" id="IPR011004">
    <property type="entry name" value="Trimer_LpxA-like_sf"/>
</dbReference>
<evidence type="ECO:0000256" key="1">
    <source>
        <dbReference type="ARBA" id="ARBA00007274"/>
    </source>
</evidence>
<dbReference type="GO" id="GO:0005829">
    <property type="term" value="C:cytosol"/>
    <property type="evidence" value="ECO:0007669"/>
    <property type="project" value="TreeGrafter"/>
</dbReference>
<keyword evidence="2 3" id="KW-0808">Transferase</keyword>
<dbReference type="PANTHER" id="PTHR23416:SF23">
    <property type="entry name" value="ACETYLTRANSFERASE C18B11.09C-RELATED"/>
    <property type="match status" value="1"/>
</dbReference>
<dbReference type="PANTHER" id="PTHR23416">
    <property type="entry name" value="SIALIC ACID SYNTHASE-RELATED"/>
    <property type="match status" value="1"/>
</dbReference>
<dbReference type="EMBL" id="RDRB01000008">
    <property type="protein sequence ID" value="ROT99101.1"/>
    <property type="molecule type" value="Genomic_DNA"/>
</dbReference>
<dbReference type="InterPro" id="IPR051159">
    <property type="entry name" value="Hexapeptide_acetyltransf"/>
</dbReference>
<dbReference type="Gene3D" id="2.160.10.10">
    <property type="entry name" value="Hexapeptide repeat proteins"/>
    <property type="match status" value="1"/>
</dbReference>
<accession>A0A3N2QV52</accession>
<dbReference type="GO" id="GO:0008374">
    <property type="term" value="F:O-acyltransferase activity"/>
    <property type="evidence" value="ECO:0007669"/>
    <property type="project" value="TreeGrafter"/>
</dbReference>
<gene>
    <name evidence="3" type="ORF">EAT49_15925</name>
</gene>
<dbReference type="Proteomes" id="UP000268016">
    <property type="component" value="Unassembled WGS sequence"/>
</dbReference>
<reference evidence="3 4" key="1">
    <citation type="submission" date="2018-10" db="EMBL/GenBank/DDBJ databases">
        <title>Histidinibacterium lentulum gen. nov., sp. nov., a marine bacterium from the culture broth of Picochlorum sp. 122.</title>
        <authorList>
            <person name="Wang G."/>
        </authorList>
    </citation>
    <scope>NUCLEOTIDE SEQUENCE [LARGE SCALE GENOMIC DNA]</scope>
    <source>
        <strain evidence="3 4">B17</strain>
    </source>
</reference>
<dbReference type="RefSeq" id="WP_123643285.1">
    <property type="nucleotide sequence ID" value="NZ_ML119088.1"/>
</dbReference>
<evidence type="ECO:0000313" key="3">
    <source>
        <dbReference type="EMBL" id="ROT99101.1"/>
    </source>
</evidence>
<dbReference type="CDD" id="cd05825">
    <property type="entry name" value="LbH_wcaF_like"/>
    <property type="match status" value="1"/>
</dbReference>
<keyword evidence="4" id="KW-1185">Reference proteome</keyword>
<dbReference type="SUPFAM" id="SSF51161">
    <property type="entry name" value="Trimeric LpxA-like enzymes"/>
    <property type="match status" value="1"/>
</dbReference>
<dbReference type="OrthoDB" id="9815592at2"/>
<comment type="caution">
    <text evidence="3">The sequence shown here is derived from an EMBL/GenBank/DDBJ whole genome shotgun (WGS) entry which is preliminary data.</text>
</comment>
<name>A0A3N2QV52_9RHOB</name>
<protein>
    <submittedName>
        <fullName evidence="3">Acetyltransferase</fullName>
    </submittedName>
</protein>
<organism evidence="3 4">
    <name type="scientific">Histidinibacterium lentulum</name>
    <dbReference type="NCBI Taxonomy" id="2480588"/>
    <lineage>
        <taxon>Bacteria</taxon>
        <taxon>Pseudomonadati</taxon>
        <taxon>Pseudomonadota</taxon>
        <taxon>Alphaproteobacteria</taxon>
        <taxon>Rhodobacterales</taxon>
        <taxon>Paracoccaceae</taxon>
        <taxon>Histidinibacterium</taxon>
    </lineage>
</organism>
<proteinExistence type="inferred from homology"/>
<sequence length="181" mass="19045">MSASGLDVTANRASQKWTRREQGGRVLWALAAPLFRLSPRPLWGLRRSMLRAFGATVGRDVHVYPTARITIPWNLTLGDGCAVGNHAILYALGPITLGPRATVSQYAHICAGSHDWRDPAMPLTKPPIAIGADVWVCADVFVGPGVAVGEGAILGARAVVVGDVAPRAIVVGNPARAVGTR</sequence>
<evidence type="ECO:0000313" key="4">
    <source>
        <dbReference type="Proteomes" id="UP000268016"/>
    </source>
</evidence>
<comment type="similarity">
    <text evidence="1">Belongs to the transferase hexapeptide repeat family.</text>
</comment>
<evidence type="ECO:0000256" key="2">
    <source>
        <dbReference type="ARBA" id="ARBA00022679"/>
    </source>
</evidence>
<dbReference type="AlphaFoldDB" id="A0A3N2QV52"/>